<dbReference type="Pfam" id="PF19979">
    <property type="entry name" value="DUF6415"/>
    <property type="match status" value="1"/>
</dbReference>
<sequence>MLSRLRTWEPVDWDEVYDDLDTVLGDEVSHHAAGTSVGSPLPEYDALEGLAERFRPALIQLVTRGLRNGAHRKHRDIAVLIEQAQGLIPEELPADAWQAVVLLRKLARVTLGLAERLEDTGIAKGLVEC</sequence>
<accession>A0A401RA79</accession>
<protein>
    <submittedName>
        <fullName evidence="1">Uncharacterized protein</fullName>
    </submittedName>
</protein>
<proteinExistence type="predicted"/>
<organism evidence="1 2">
    <name type="scientific">Streptomyces noursei</name>
    <name type="common">Streptomyces albulus</name>
    <dbReference type="NCBI Taxonomy" id="1971"/>
    <lineage>
        <taxon>Bacteria</taxon>
        <taxon>Bacillati</taxon>
        <taxon>Actinomycetota</taxon>
        <taxon>Actinomycetes</taxon>
        <taxon>Kitasatosporales</taxon>
        <taxon>Streptomycetaceae</taxon>
        <taxon>Streptomyces</taxon>
    </lineage>
</organism>
<dbReference type="InterPro" id="IPR046300">
    <property type="entry name" value="DUF6415"/>
</dbReference>
<evidence type="ECO:0000313" key="2">
    <source>
        <dbReference type="Proteomes" id="UP000288351"/>
    </source>
</evidence>
<comment type="caution">
    <text evidence="1">The sequence shown here is derived from an EMBL/GenBank/DDBJ whole genome shotgun (WGS) entry which is preliminary data.</text>
</comment>
<gene>
    <name evidence="1" type="ORF">SALB_07336</name>
</gene>
<name>A0A401RA79_STRNR</name>
<dbReference type="AlphaFoldDB" id="A0A401RA79"/>
<dbReference type="Proteomes" id="UP000288351">
    <property type="component" value="Unassembled WGS sequence"/>
</dbReference>
<reference evidence="1 2" key="1">
    <citation type="journal article" date="2019" name="Microbiol. Resour. Announc.">
        <title>Draft Genome Sequence of the Most Traditional epsilon-Poly-l-Lysine Producer, Streptomyces albulus NBRC14147.</title>
        <authorList>
            <person name="Yamanaka K."/>
            <person name="Hamano Y."/>
        </authorList>
    </citation>
    <scope>NUCLEOTIDE SEQUENCE [LARGE SCALE GENOMIC DNA]</scope>
    <source>
        <strain evidence="1 2">NBRC 14147</strain>
    </source>
</reference>
<evidence type="ECO:0000313" key="1">
    <source>
        <dbReference type="EMBL" id="GCB94536.1"/>
    </source>
</evidence>
<dbReference type="EMBL" id="BHXC01000007">
    <property type="protein sequence ID" value="GCB94536.1"/>
    <property type="molecule type" value="Genomic_DNA"/>
</dbReference>